<name>A0ABR9SI51_9BURK</name>
<proteinExistence type="predicted"/>
<protein>
    <submittedName>
        <fullName evidence="1">Uncharacterized protein</fullName>
    </submittedName>
</protein>
<dbReference type="Proteomes" id="UP000715965">
    <property type="component" value="Unassembled WGS sequence"/>
</dbReference>
<gene>
    <name evidence="1" type="ORF">IM725_15740</name>
</gene>
<keyword evidence="2" id="KW-1185">Reference proteome</keyword>
<comment type="caution">
    <text evidence="1">The sequence shown here is derived from an EMBL/GenBank/DDBJ whole genome shotgun (WGS) entry which is preliminary data.</text>
</comment>
<evidence type="ECO:0000313" key="1">
    <source>
        <dbReference type="EMBL" id="MBE7942028.1"/>
    </source>
</evidence>
<reference evidence="1 2" key="1">
    <citation type="submission" date="2020-10" db="EMBL/GenBank/DDBJ databases">
        <title>Draft genome of Ramlibacter aquaticus LMG 30558.</title>
        <authorList>
            <person name="Props R."/>
        </authorList>
    </citation>
    <scope>NUCLEOTIDE SEQUENCE [LARGE SCALE GENOMIC DNA]</scope>
    <source>
        <strain evidence="1 2">LMG 30558</strain>
    </source>
</reference>
<evidence type="ECO:0000313" key="2">
    <source>
        <dbReference type="Proteomes" id="UP000715965"/>
    </source>
</evidence>
<sequence length="314" mass="31160">MAAAGTPAVGVITTTNASSALAYAYSGTRDLGSQSSSATSLATGVSVQSQGAGLVAASLQQLYKGLSAQPVTNLPTGVTSSVIVACAGGGTVSATVSEAVSGMVSNGDSISLVANNCAENAEVLNGGVSFGFSNLSGTLGATTAWSGTLSINFSNFSVQSGGQTLAANGDMALGYNQAGYQVATATVSGSSLQINLTKSDGAAVARRMTAYNLSESVNSTAYALSANYTLTGTSSNLGAVLSNVNFTVKTNAPFQGSGSTDPSTGSFTVIAPDRSSATLTAIDSTNIRIDIDSNGDGVTDQTINSTWADLKSRI</sequence>
<organism evidence="1 2">
    <name type="scientific">Ramlibacter aquaticus</name>
    <dbReference type="NCBI Taxonomy" id="2780094"/>
    <lineage>
        <taxon>Bacteria</taxon>
        <taxon>Pseudomonadati</taxon>
        <taxon>Pseudomonadota</taxon>
        <taxon>Betaproteobacteria</taxon>
        <taxon>Burkholderiales</taxon>
        <taxon>Comamonadaceae</taxon>
        <taxon>Ramlibacter</taxon>
    </lineage>
</organism>
<dbReference type="RefSeq" id="WP_193781584.1">
    <property type="nucleotide sequence ID" value="NZ_JADDOJ010000075.1"/>
</dbReference>
<dbReference type="EMBL" id="JADDOJ010000075">
    <property type="protein sequence ID" value="MBE7942028.1"/>
    <property type="molecule type" value="Genomic_DNA"/>
</dbReference>
<accession>A0ABR9SI51</accession>